<dbReference type="AlphaFoldDB" id="A0AA88E9M3"/>
<dbReference type="Proteomes" id="UP001187192">
    <property type="component" value="Unassembled WGS sequence"/>
</dbReference>
<name>A0AA88E9M3_FICCA</name>
<accession>A0AA88E9M3</accession>
<organism evidence="1 2">
    <name type="scientific">Ficus carica</name>
    <name type="common">Common fig</name>
    <dbReference type="NCBI Taxonomy" id="3494"/>
    <lineage>
        <taxon>Eukaryota</taxon>
        <taxon>Viridiplantae</taxon>
        <taxon>Streptophyta</taxon>
        <taxon>Embryophyta</taxon>
        <taxon>Tracheophyta</taxon>
        <taxon>Spermatophyta</taxon>
        <taxon>Magnoliopsida</taxon>
        <taxon>eudicotyledons</taxon>
        <taxon>Gunneridae</taxon>
        <taxon>Pentapetalae</taxon>
        <taxon>rosids</taxon>
        <taxon>fabids</taxon>
        <taxon>Rosales</taxon>
        <taxon>Moraceae</taxon>
        <taxon>Ficeae</taxon>
        <taxon>Ficus</taxon>
    </lineage>
</organism>
<proteinExistence type="predicted"/>
<evidence type="ECO:0000313" key="2">
    <source>
        <dbReference type="Proteomes" id="UP001187192"/>
    </source>
</evidence>
<dbReference type="EMBL" id="BTGU01001212">
    <property type="protein sequence ID" value="GMN70662.1"/>
    <property type="molecule type" value="Genomic_DNA"/>
</dbReference>
<sequence length="144" mass="15398">MEIFRDVSQWGRRRRVKMPPGPPSRGGRWGARVGYGGSTNRGGGPIVDGVGVRWFYRLGGVGGGAPHLDLGGTNERGVRLLEIAQWEGSSSPAHGRVHRAGGKWWAEWVWLRGGREGLSLALGGGNGSPDQGSSLALGDWVERC</sequence>
<protein>
    <submittedName>
        <fullName evidence="1">Uncharacterized protein</fullName>
    </submittedName>
</protein>
<reference evidence="1" key="1">
    <citation type="submission" date="2023-07" db="EMBL/GenBank/DDBJ databases">
        <title>draft genome sequence of fig (Ficus carica).</title>
        <authorList>
            <person name="Takahashi T."/>
            <person name="Nishimura K."/>
        </authorList>
    </citation>
    <scope>NUCLEOTIDE SEQUENCE</scope>
</reference>
<keyword evidence="2" id="KW-1185">Reference proteome</keyword>
<comment type="caution">
    <text evidence="1">The sequence shown here is derived from an EMBL/GenBank/DDBJ whole genome shotgun (WGS) entry which is preliminary data.</text>
</comment>
<evidence type="ECO:0000313" key="1">
    <source>
        <dbReference type="EMBL" id="GMN70662.1"/>
    </source>
</evidence>
<gene>
    <name evidence="1" type="ORF">TIFTF001_039701</name>
</gene>